<evidence type="ECO:0000256" key="2">
    <source>
        <dbReference type="SAM" id="Phobius"/>
    </source>
</evidence>
<gene>
    <name evidence="3" type="ORF">FH972_002204</name>
</gene>
<keyword evidence="2" id="KW-1133">Transmembrane helix</keyword>
<keyword evidence="2" id="KW-0812">Transmembrane</keyword>
<evidence type="ECO:0000313" key="4">
    <source>
        <dbReference type="Proteomes" id="UP000327013"/>
    </source>
</evidence>
<dbReference type="AlphaFoldDB" id="A0A5N6QHB7"/>
<keyword evidence="2" id="KW-0472">Membrane</keyword>
<evidence type="ECO:0000256" key="1">
    <source>
        <dbReference type="SAM" id="MobiDB-lite"/>
    </source>
</evidence>
<organism evidence="3 4">
    <name type="scientific">Carpinus fangiana</name>
    <dbReference type="NCBI Taxonomy" id="176857"/>
    <lineage>
        <taxon>Eukaryota</taxon>
        <taxon>Viridiplantae</taxon>
        <taxon>Streptophyta</taxon>
        <taxon>Embryophyta</taxon>
        <taxon>Tracheophyta</taxon>
        <taxon>Spermatophyta</taxon>
        <taxon>Magnoliopsida</taxon>
        <taxon>eudicotyledons</taxon>
        <taxon>Gunneridae</taxon>
        <taxon>Pentapetalae</taxon>
        <taxon>rosids</taxon>
        <taxon>fabids</taxon>
        <taxon>Fagales</taxon>
        <taxon>Betulaceae</taxon>
        <taxon>Carpinus</taxon>
    </lineage>
</organism>
<proteinExistence type="predicted"/>
<feature type="compositionally biased region" description="Low complexity" evidence="1">
    <location>
        <begin position="92"/>
        <end position="105"/>
    </location>
</feature>
<dbReference type="EMBL" id="CM017321">
    <property type="protein sequence ID" value="KAE7997583.1"/>
    <property type="molecule type" value="Genomic_DNA"/>
</dbReference>
<reference evidence="3 4" key="1">
    <citation type="submission" date="2019-06" db="EMBL/GenBank/DDBJ databases">
        <title>A chromosomal-level reference genome of Carpinus fangiana (Coryloideae, Betulaceae).</title>
        <authorList>
            <person name="Yang X."/>
            <person name="Wang Z."/>
            <person name="Zhang L."/>
            <person name="Hao G."/>
            <person name="Liu J."/>
            <person name="Yang Y."/>
        </authorList>
    </citation>
    <scope>NUCLEOTIDE SEQUENCE [LARGE SCALE GENOMIC DNA]</scope>
    <source>
        <strain evidence="3">Cfa_2016G</strain>
        <tissue evidence="3">Leaf</tissue>
    </source>
</reference>
<evidence type="ECO:0000313" key="3">
    <source>
        <dbReference type="EMBL" id="KAE7997583.1"/>
    </source>
</evidence>
<keyword evidence="4" id="KW-1185">Reference proteome</keyword>
<feature type="transmembrane region" description="Helical" evidence="2">
    <location>
        <begin position="140"/>
        <end position="163"/>
    </location>
</feature>
<protein>
    <submittedName>
        <fullName evidence="3">Uncharacterized protein</fullName>
    </submittedName>
</protein>
<dbReference type="Proteomes" id="UP000327013">
    <property type="component" value="Chromosome 1"/>
</dbReference>
<sequence length="173" mass="18803">MTSTTTLPHNTHLPPCLCHHIPPRTLAFFFLILYPLFATSAAVAAAQRCSSQPETFRSPCPPFTSSPSPSHPHLAVATLPFKSNALLRTQSSPSTTSLSLSFTSTPTPPLSPSPNPRWDPFALTHHPFLFDLDTHAHLQIILLLLPSHLFSWWVVAAAAAAMAETSEFLLVSS</sequence>
<feature type="region of interest" description="Disordered" evidence="1">
    <location>
        <begin position="92"/>
        <end position="113"/>
    </location>
</feature>
<name>A0A5N6QHB7_9ROSI</name>
<feature type="transmembrane region" description="Helical" evidence="2">
    <location>
        <begin position="27"/>
        <end position="46"/>
    </location>
</feature>
<accession>A0A5N6QHB7</accession>